<dbReference type="RefSeq" id="WP_012935546.1">
    <property type="nucleotide sequence ID" value="NC_013739.1"/>
</dbReference>
<dbReference type="InterPro" id="IPR009014">
    <property type="entry name" value="Transketo_C/PFOR_II"/>
</dbReference>
<dbReference type="Pfam" id="PF02780">
    <property type="entry name" value="Transketolase_C"/>
    <property type="match status" value="1"/>
</dbReference>
<keyword evidence="6" id="KW-1185">Reference proteome</keyword>
<gene>
    <name evidence="5" type="ordered locus">Cwoe_4080</name>
</gene>
<accession>D3F4N8</accession>
<evidence type="ECO:0000256" key="3">
    <source>
        <dbReference type="ARBA" id="ARBA00023052"/>
    </source>
</evidence>
<dbReference type="FunFam" id="3.40.50.920:FF:000001">
    <property type="entry name" value="Pyruvate dehydrogenase E1 beta subunit"/>
    <property type="match status" value="1"/>
</dbReference>
<reference evidence="5 6" key="1">
    <citation type="journal article" date="2010" name="Stand. Genomic Sci.">
        <title>Complete genome sequence of Conexibacter woesei type strain (ID131577).</title>
        <authorList>
            <person name="Pukall R."/>
            <person name="Lapidus A."/>
            <person name="Glavina Del Rio T."/>
            <person name="Copeland A."/>
            <person name="Tice H."/>
            <person name="Cheng J.-F."/>
            <person name="Lucas S."/>
            <person name="Chen F."/>
            <person name="Nolan M."/>
            <person name="Bruce D."/>
            <person name="Goodwin L."/>
            <person name="Pitluck S."/>
            <person name="Mavromatis K."/>
            <person name="Ivanova N."/>
            <person name="Ovchinnikova G."/>
            <person name="Pati A."/>
            <person name="Chen A."/>
            <person name="Palaniappan K."/>
            <person name="Land M."/>
            <person name="Hauser L."/>
            <person name="Chang Y.-J."/>
            <person name="Jeffries C.D."/>
            <person name="Chain P."/>
            <person name="Meincke L."/>
            <person name="Sims D."/>
            <person name="Brettin T."/>
            <person name="Detter J.C."/>
            <person name="Rohde M."/>
            <person name="Goeker M."/>
            <person name="Bristow J."/>
            <person name="Eisen J.A."/>
            <person name="Markowitz V."/>
            <person name="Kyrpides N.C."/>
            <person name="Klenk H.-P."/>
            <person name="Hugenholtz P."/>
        </authorList>
    </citation>
    <scope>NUCLEOTIDE SEQUENCE [LARGE SCALE GENOMIC DNA]</scope>
    <source>
        <strain evidence="6">DSM 14684 / CIP 108061 / JCM 11494 / NBRC 100937 / ID131577</strain>
    </source>
</reference>
<dbReference type="InterPro" id="IPR033248">
    <property type="entry name" value="Transketolase_C"/>
</dbReference>
<name>D3F4N8_CONWI</name>
<dbReference type="Gene3D" id="3.40.50.920">
    <property type="match status" value="1"/>
</dbReference>
<dbReference type="AlphaFoldDB" id="D3F4N8"/>
<dbReference type="Proteomes" id="UP000008229">
    <property type="component" value="Chromosome"/>
</dbReference>
<dbReference type="InterPro" id="IPR005475">
    <property type="entry name" value="Transketolase-like_Pyr-bd"/>
</dbReference>
<evidence type="ECO:0000256" key="1">
    <source>
        <dbReference type="ARBA" id="ARBA00001964"/>
    </source>
</evidence>
<protein>
    <submittedName>
        <fullName evidence="5">Transketolase domain protein</fullName>
    </submittedName>
</protein>
<dbReference type="SUPFAM" id="SSF52518">
    <property type="entry name" value="Thiamin diphosphate-binding fold (THDP-binding)"/>
    <property type="match status" value="1"/>
</dbReference>
<dbReference type="EMBL" id="CP001854">
    <property type="protein sequence ID" value="ADB52495.1"/>
    <property type="molecule type" value="Genomic_DNA"/>
</dbReference>
<dbReference type="eggNOG" id="COG0022">
    <property type="taxonomic scope" value="Bacteria"/>
</dbReference>
<dbReference type="PANTHER" id="PTHR43257">
    <property type="entry name" value="PYRUVATE DEHYDROGENASE E1 COMPONENT BETA SUBUNIT"/>
    <property type="match status" value="1"/>
</dbReference>
<comment type="cofactor">
    <cofactor evidence="1">
        <name>thiamine diphosphate</name>
        <dbReference type="ChEBI" id="CHEBI:58937"/>
    </cofactor>
</comment>
<sequence>MTRTLTYAEAMVEGLRDALIADPNVHLMGGYFLGITEHRGLMADLHKDFPDRIYYPPIAEVGYVGAGIGAAMTGLRPFVDIATASFLFQGMAQVANEAANIHYMSGGQTRVPVVFHLNHGIRGGGAAQHSHSPQAMLWNTPGLEIMTPATPYDVKGLIRTALLSDNPTCWLDHVGLFGVSGEVPEESYSIPFGQARIARSGSDVTLVASSLMVHRAMEAAETLAAQGVEAEVVDLRTLNPLDETSILASVAKTGRVVVVDECHLSCGVGAEIAARIADKAFGDLKAPVKRVATADVPVPFSAPLEDAIKPTAELVVEAAAEVVGTGAKAGV</sequence>
<organism evidence="5 6">
    <name type="scientific">Conexibacter woesei (strain DSM 14684 / CCUG 47730 / CIP 108061 / JCM 11494 / NBRC 100937 / ID131577)</name>
    <dbReference type="NCBI Taxonomy" id="469383"/>
    <lineage>
        <taxon>Bacteria</taxon>
        <taxon>Bacillati</taxon>
        <taxon>Actinomycetota</taxon>
        <taxon>Thermoleophilia</taxon>
        <taxon>Solirubrobacterales</taxon>
        <taxon>Conexibacteraceae</taxon>
        <taxon>Conexibacter</taxon>
    </lineage>
</organism>
<dbReference type="OrthoDB" id="3457658at2"/>
<proteinExistence type="predicted"/>
<dbReference type="Gene3D" id="3.40.50.970">
    <property type="match status" value="1"/>
</dbReference>
<dbReference type="PANTHER" id="PTHR43257:SF2">
    <property type="entry name" value="PYRUVATE DEHYDROGENASE E1 COMPONENT SUBUNIT BETA"/>
    <property type="match status" value="1"/>
</dbReference>
<dbReference type="SUPFAM" id="SSF52922">
    <property type="entry name" value="TK C-terminal domain-like"/>
    <property type="match status" value="1"/>
</dbReference>
<keyword evidence="3" id="KW-0786">Thiamine pyrophosphate</keyword>
<dbReference type="InterPro" id="IPR029061">
    <property type="entry name" value="THDP-binding"/>
</dbReference>
<dbReference type="SMART" id="SM00861">
    <property type="entry name" value="Transket_pyr"/>
    <property type="match status" value="1"/>
</dbReference>
<dbReference type="GO" id="GO:0016491">
    <property type="term" value="F:oxidoreductase activity"/>
    <property type="evidence" value="ECO:0007669"/>
    <property type="project" value="UniProtKB-KW"/>
</dbReference>
<dbReference type="HOGENOM" id="CLU_012907_1_0_11"/>
<evidence type="ECO:0000259" key="4">
    <source>
        <dbReference type="SMART" id="SM00861"/>
    </source>
</evidence>
<reference evidence="6" key="2">
    <citation type="submission" date="2010-01" db="EMBL/GenBank/DDBJ databases">
        <title>The complete genome of Conexibacter woesei DSM 14684.</title>
        <authorList>
            <consortium name="US DOE Joint Genome Institute (JGI-PGF)"/>
            <person name="Lucas S."/>
            <person name="Copeland A."/>
            <person name="Lapidus A."/>
            <person name="Glavina del Rio T."/>
            <person name="Dalin E."/>
            <person name="Tice H."/>
            <person name="Bruce D."/>
            <person name="Goodwin L."/>
            <person name="Pitluck S."/>
            <person name="Kyrpides N."/>
            <person name="Mavromatis K."/>
            <person name="Ivanova N."/>
            <person name="Mikhailova N."/>
            <person name="Chertkov O."/>
            <person name="Brettin T."/>
            <person name="Detter J.C."/>
            <person name="Han C."/>
            <person name="Larimer F."/>
            <person name="Land M."/>
            <person name="Hauser L."/>
            <person name="Markowitz V."/>
            <person name="Cheng J.-F."/>
            <person name="Hugenholtz P."/>
            <person name="Woyke T."/>
            <person name="Wu D."/>
            <person name="Pukall R."/>
            <person name="Steenblock K."/>
            <person name="Schneider S."/>
            <person name="Klenk H.-P."/>
            <person name="Eisen J.A."/>
        </authorList>
    </citation>
    <scope>NUCLEOTIDE SEQUENCE [LARGE SCALE GENOMIC DNA]</scope>
    <source>
        <strain evidence="6">DSM 14684 / CIP 108061 / JCM 11494 / NBRC 100937 / ID131577</strain>
    </source>
</reference>
<keyword evidence="2" id="KW-0560">Oxidoreductase</keyword>
<dbReference type="GO" id="GO:0000287">
    <property type="term" value="F:magnesium ion binding"/>
    <property type="evidence" value="ECO:0007669"/>
    <property type="project" value="UniProtKB-ARBA"/>
</dbReference>
<dbReference type="Pfam" id="PF02779">
    <property type="entry name" value="Transket_pyr"/>
    <property type="match status" value="1"/>
</dbReference>
<evidence type="ECO:0000256" key="2">
    <source>
        <dbReference type="ARBA" id="ARBA00023002"/>
    </source>
</evidence>
<evidence type="ECO:0000313" key="5">
    <source>
        <dbReference type="EMBL" id="ADB52495.1"/>
    </source>
</evidence>
<dbReference type="STRING" id="469383.Cwoe_4080"/>
<feature type="domain" description="Transketolase-like pyrimidine-binding" evidence="4">
    <location>
        <begin position="5"/>
        <end position="179"/>
    </location>
</feature>
<evidence type="ECO:0000313" key="6">
    <source>
        <dbReference type="Proteomes" id="UP000008229"/>
    </source>
</evidence>
<dbReference type="KEGG" id="cwo:Cwoe_4080"/>